<dbReference type="AlphaFoldDB" id="A0AAV9FM03"/>
<dbReference type="PANTHER" id="PTHR37189:SF4">
    <property type="entry name" value="TRANSMEMBRANE PROTEIN"/>
    <property type="match status" value="1"/>
</dbReference>
<comment type="caution">
    <text evidence="2">The sequence shown here is derived from an EMBL/GenBank/DDBJ whole genome shotgun (WGS) entry which is preliminary data.</text>
</comment>
<feature type="signal peptide" evidence="1">
    <location>
        <begin position="1"/>
        <end position="25"/>
    </location>
</feature>
<reference evidence="2" key="1">
    <citation type="journal article" date="2023" name="Nat. Commun.">
        <title>Diploid and tetraploid genomes of Acorus and the evolution of monocots.</title>
        <authorList>
            <person name="Ma L."/>
            <person name="Liu K.W."/>
            <person name="Li Z."/>
            <person name="Hsiao Y.Y."/>
            <person name="Qi Y."/>
            <person name="Fu T."/>
            <person name="Tang G.D."/>
            <person name="Zhang D."/>
            <person name="Sun W.H."/>
            <person name="Liu D.K."/>
            <person name="Li Y."/>
            <person name="Chen G.Z."/>
            <person name="Liu X.D."/>
            <person name="Liao X.Y."/>
            <person name="Jiang Y.T."/>
            <person name="Yu X."/>
            <person name="Hao Y."/>
            <person name="Huang J."/>
            <person name="Zhao X.W."/>
            <person name="Ke S."/>
            <person name="Chen Y.Y."/>
            <person name="Wu W.L."/>
            <person name="Hsu J.L."/>
            <person name="Lin Y.F."/>
            <person name="Huang M.D."/>
            <person name="Li C.Y."/>
            <person name="Huang L."/>
            <person name="Wang Z.W."/>
            <person name="Zhao X."/>
            <person name="Zhong W.Y."/>
            <person name="Peng D.H."/>
            <person name="Ahmad S."/>
            <person name="Lan S."/>
            <person name="Zhang J.S."/>
            <person name="Tsai W.C."/>
            <person name="Van de Peer Y."/>
            <person name="Liu Z.J."/>
        </authorList>
    </citation>
    <scope>NUCLEOTIDE SEQUENCE</scope>
    <source>
        <strain evidence="2">CP</strain>
    </source>
</reference>
<evidence type="ECO:0000313" key="2">
    <source>
        <dbReference type="EMBL" id="KAK1325998.1"/>
    </source>
</evidence>
<keyword evidence="1" id="KW-0732">Signal</keyword>
<name>A0AAV9FM03_ACOCL</name>
<accession>A0AAV9FM03</accession>
<evidence type="ECO:0000313" key="3">
    <source>
        <dbReference type="Proteomes" id="UP001180020"/>
    </source>
</evidence>
<dbReference type="PANTHER" id="PTHR37189">
    <property type="entry name" value="CONCANAVALIN A-LIKE LECTIN/GLUCANASE DOMAIN-CONTAINING PROTEIN-RELATED"/>
    <property type="match status" value="1"/>
</dbReference>
<organism evidence="2 3">
    <name type="scientific">Acorus calamus</name>
    <name type="common">Sweet flag</name>
    <dbReference type="NCBI Taxonomy" id="4465"/>
    <lineage>
        <taxon>Eukaryota</taxon>
        <taxon>Viridiplantae</taxon>
        <taxon>Streptophyta</taxon>
        <taxon>Embryophyta</taxon>
        <taxon>Tracheophyta</taxon>
        <taxon>Spermatophyta</taxon>
        <taxon>Magnoliopsida</taxon>
        <taxon>Liliopsida</taxon>
        <taxon>Acoraceae</taxon>
        <taxon>Acorus</taxon>
    </lineage>
</organism>
<gene>
    <name evidence="2" type="ORF">QJS10_CPA01g00557</name>
</gene>
<keyword evidence="3" id="KW-1185">Reference proteome</keyword>
<dbReference type="Proteomes" id="UP001180020">
    <property type="component" value="Unassembled WGS sequence"/>
</dbReference>
<reference evidence="2" key="2">
    <citation type="submission" date="2023-06" db="EMBL/GenBank/DDBJ databases">
        <authorList>
            <person name="Ma L."/>
            <person name="Liu K.-W."/>
            <person name="Li Z."/>
            <person name="Hsiao Y.-Y."/>
            <person name="Qi Y."/>
            <person name="Fu T."/>
            <person name="Tang G."/>
            <person name="Zhang D."/>
            <person name="Sun W.-H."/>
            <person name="Liu D.-K."/>
            <person name="Li Y."/>
            <person name="Chen G.-Z."/>
            <person name="Liu X.-D."/>
            <person name="Liao X.-Y."/>
            <person name="Jiang Y.-T."/>
            <person name="Yu X."/>
            <person name="Hao Y."/>
            <person name="Huang J."/>
            <person name="Zhao X.-W."/>
            <person name="Ke S."/>
            <person name="Chen Y.-Y."/>
            <person name="Wu W.-L."/>
            <person name="Hsu J.-L."/>
            <person name="Lin Y.-F."/>
            <person name="Huang M.-D."/>
            <person name="Li C.-Y."/>
            <person name="Huang L."/>
            <person name="Wang Z.-W."/>
            <person name="Zhao X."/>
            <person name="Zhong W.-Y."/>
            <person name="Peng D.-H."/>
            <person name="Ahmad S."/>
            <person name="Lan S."/>
            <person name="Zhang J.-S."/>
            <person name="Tsai W.-C."/>
            <person name="Van De Peer Y."/>
            <person name="Liu Z.-J."/>
        </authorList>
    </citation>
    <scope>NUCLEOTIDE SEQUENCE</scope>
    <source>
        <strain evidence="2">CP</strain>
        <tissue evidence="2">Leaves</tissue>
    </source>
</reference>
<proteinExistence type="predicted"/>
<evidence type="ECO:0000256" key="1">
    <source>
        <dbReference type="SAM" id="SignalP"/>
    </source>
</evidence>
<protein>
    <submittedName>
        <fullName evidence="2">Uncharacterized protein</fullName>
    </submittedName>
</protein>
<feature type="chain" id="PRO_5044001322" evidence="1">
    <location>
        <begin position="26"/>
        <end position="148"/>
    </location>
</feature>
<dbReference type="EMBL" id="JAUJYO010000001">
    <property type="protein sequence ID" value="KAK1325998.1"/>
    <property type="molecule type" value="Genomic_DNA"/>
</dbReference>
<sequence>MKNGGVPIWATALCLLSIWTVRSESRDLTPSDHGLAFEKNPITSSASTERFFKGETMKTTTAAAASVVVAMPEARNATGSGRGHVDSWDRARFGLLVAGVACGVAGVARRVPLDLDRTVEMRWEGGPNKTRRVSWFFMTCSPRLGLLY</sequence>